<evidence type="ECO:0000256" key="3">
    <source>
        <dbReference type="ARBA" id="ARBA00022475"/>
    </source>
</evidence>
<evidence type="ECO:0000256" key="1">
    <source>
        <dbReference type="ARBA" id="ARBA00000085"/>
    </source>
</evidence>
<comment type="catalytic activity">
    <reaction evidence="1 14">
        <text>ATP + protein L-histidine = ADP + protein N-phospho-L-histidine.</text>
        <dbReference type="EC" id="2.7.13.3"/>
    </reaction>
</comment>
<feature type="domain" description="Histidine kinase" evidence="16">
    <location>
        <begin position="460"/>
        <end position="653"/>
    </location>
</feature>
<evidence type="ECO:0000256" key="15">
    <source>
        <dbReference type="SAM" id="Phobius"/>
    </source>
</evidence>
<dbReference type="Pfam" id="PF02518">
    <property type="entry name" value="HATPase_c"/>
    <property type="match status" value="1"/>
</dbReference>
<dbReference type="PROSITE" id="PS50109">
    <property type="entry name" value="HIS_KIN"/>
    <property type="match status" value="1"/>
</dbReference>
<evidence type="ECO:0000259" key="16">
    <source>
        <dbReference type="PROSITE" id="PS50109"/>
    </source>
</evidence>
<dbReference type="Gene3D" id="6.10.340.10">
    <property type="match status" value="1"/>
</dbReference>
<keyword evidence="4 14" id="KW-0997">Cell inner membrane</keyword>
<evidence type="ECO:0000256" key="11">
    <source>
        <dbReference type="ARBA" id="ARBA00022989"/>
    </source>
</evidence>
<dbReference type="SMART" id="SM00387">
    <property type="entry name" value="HATPase_c"/>
    <property type="match status" value="1"/>
</dbReference>
<keyword evidence="11 15" id="KW-1133">Transmembrane helix</keyword>
<dbReference type="InterPro" id="IPR029095">
    <property type="entry name" value="NarX-like_N"/>
</dbReference>
<evidence type="ECO:0000256" key="12">
    <source>
        <dbReference type="ARBA" id="ARBA00023012"/>
    </source>
</evidence>
<dbReference type="Pfam" id="PF07730">
    <property type="entry name" value="HisKA_3"/>
    <property type="match status" value="1"/>
</dbReference>
<dbReference type="PANTHER" id="PTHR24421:SF10">
    <property type="entry name" value="NITRATE_NITRITE SENSOR PROTEIN NARQ"/>
    <property type="match status" value="1"/>
</dbReference>
<keyword evidence="13 14" id="KW-0472">Membrane</keyword>
<dbReference type="SMART" id="SM00304">
    <property type="entry name" value="HAMP"/>
    <property type="match status" value="1"/>
</dbReference>
<dbReference type="Pfam" id="PF13675">
    <property type="entry name" value="PilJ"/>
    <property type="match status" value="1"/>
</dbReference>
<dbReference type="Gene3D" id="3.30.450.40">
    <property type="match status" value="1"/>
</dbReference>
<evidence type="ECO:0000256" key="9">
    <source>
        <dbReference type="ARBA" id="ARBA00022777"/>
    </source>
</evidence>
<evidence type="ECO:0000256" key="5">
    <source>
        <dbReference type="ARBA" id="ARBA00022553"/>
    </source>
</evidence>
<dbReference type="Proteomes" id="UP001181355">
    <property type="component" value="Chromosome"/>
</dbReference>
<keyword evidence="12 14" id="KW-0902">Two-component regulatory system</keyword>
<keyword evidence="19" id="KW-1185">Reference proteome</keyword>
<keyword evidence="8 14" id="KW-0547">Nucleotide-binding</keyword>
<dbReference type="RefSeq" id="WP_309483193.1">
    <property type="nucleotide sequence ID" value="NZ_CP133720.1"/>
</dbReference>
<dbReference type="InterPro" id="IPR036890">
    <property type="entry name" value="HATPase_C_sf"/>
</dbReference>
<dbReference type="InterPro" id="IPR029016">
    <property type="entry name" value="GAF-like_dom_sf"/>
</dbReference>
<dbReference type="Gene3D" id="1.20.5.1930">
    <property type="match status" value="1"/>
</dbReference>
<dbReference type="SUPFAM" id="SSF55874">
    <property type="entry name" value="ATPase domain of HSP90 chaperone/DNA topoisomerase II/histidine kinase"/>
    <property type="match status" value="1"/>
</dbReference>
<dbReference type="InterPro" id="IPR050482">
    <property type="entry name" value="Sensor_HK_TwoCompSys"/>
</dbReference>
<keyword evidence="6 14" id="KW-0808">Transferase</keyword>
<evidence type="ECO:0000256" key="2">
    <source>
        <dbReference type="ARBA" id="ARBA00004429"/>
    </source>
</evidence>
<dbReference type="InterPro" id="IPR042295">
    <property type="entry name" value="NarX-like_N_sf"/>
</dbReference>
<dbReference type="PIRSF" id="PIRSF003167">
    <property type="entry name" value="STHK_NarX/NarQ"/>
    <property type="match status" value="1"/>
</dbReference>
<dbReference type="CDD" id="cd06225">
    <property type="entry name" value="HAMP"/>
    <property type="match status" value="1"/>
</dbReference>
<accession>A0ABY9RN53</accession>
<evidence type="ECO:0000256" key="6">
    <source>
        <dbReference type="ARBA" id="ARBA00022679"/>
    </source>
</evidence>
<dbReference type="InterPro" id="IPR003594">
    <property type="entry name" value="HATPase_dom"/>
</dbReference>
<evidence type="ECO:0000259" key="17">
    <source>
        <dbReference type="PROSITE" id="PS50885"/>
    </source>
</evidence>
<protein>
    <recommendedName>
        <fullName evidence="14">Sensor protein</fullName>
        <ecNumber evidence="14">2.7.13.3</ecNumber>
    </recommendedName>
</protein>
<dbReference type="InterPro" id="IPR003018">
    <property type="entry name" value="GAF"/>
</dbReference>
<keyword evidence="3 14" id="KW-1003">Cell membrane</keyword>
<comment type="subcellular location">
    <subcellularLocation>
        <location evidence="2">Cell inner membrane</location>
        <topology evidence="2">Multi-pass membrane protein</topology>
    </subcellularLocation>
</comment>
<keyword evidence="7 15" id="KW-0812">Transmembrane</keyword>
<dbReference type="EMBL" id="CP133720">
    <property type="protein sequence ID" value="WMW81715.1"/>
    <property type="molecule type" value="Genomic_DNA"/>
</dbReference>
<keyword evidence="9 14" id="KW-0418">Kinase</keyword>
<feature type="domain" description="HAMP" evidence="17">
    <location>
        <begin position="213"/>
        <end position="265"/>
    </location>
</feature>
<dbReference type="InterPro" id="IPR011712">
    <property type="entry name" value="Sig_transdc_His_kin_sub3_dim/P"/>
</dbReference>
<dbReference type="PROSITE" id="PS50885">
    <property type="entry name" value="HAMP"/>
    <property type="match status" value="1"/>
</dbReference>
<evidence type="ECO:0000256" key="7">
    <source>
        <dbReference type="ARBA" id="ARBA00022692"/>
    </source>
</evidence>
<dbReference type="PANTHER" id="PTHR24421">
    <property type="entry name" value="NITRATE/NITRITE SENSOR PROTEIN NARX-RELATED"/>
    <property type="match status" value="1"/>
</dbReference>
<evidence type="ECO:0000256" key="8">
    <source>
        <dbReference type="ARBA" id="ARBA00022741"/>
    </source>
</evidence>
<dbReference type="Pfam" id="PF00672">
    <property type="entry name" value="HAMP"/>
    <property type="match status" value="1"/>
</dbReference>
<feature type="transmembrane region" description="Helical" evidence="15">
    <location>
        <begin position="33"/>
        <end position="53"/>
    </location>
</feature>
<evidence type="ECO:0000256" key="13">
    <source>
        <dbReference type="ARBA" id="ARBA00023136"/>
    </source>
</evidence>
<reference evidence="18" key="1">
    <citation type="submission" date="2023-09" db="EMBL/GenBank/DDBJ databases">
        <title>Undibacterium sp. 20NA77.5 isolated from freshwater.</title>
        <authorList>
            <person name="Le V."/>
            <person name="Ko S.-R."/>
            <person name="Ahn C.-Y."/>
            <person name="Oh H.-M."/>
        </authorList>
    </citation>
    <scope>NUCLEOTIDE SEQUENCE</scope>
    <source>
        <strain evidence="18">20NA77.5</strain>
    </source>
</reference>
<evidence type="ECO:0000256" key="10">
    <source>
        <dbReference type="ARBA" id="ARBA00022840"/>
    </source>
</evidence>
<keyword evidence="10 14" id="KW-0067">ATP-binding</keyword>
<name>A0ABY9RN53_9BURK</name>
<dbReference type="InterPro" id="IPR016380">
    <property type="entry name" value="Sig_transdc_His_kin_NarX/NarQ"/>
</dbReference>
<dbReference type="SUPFAM" id="SSF55781">
    <property type="entry name" value="GAF domain-like"/>
    <property type="match status" value="1"/>
</dbReference>
<dbReference type="InterPro" id="IPR003660">
    <property type="entry name" value="HAMP_dom"/>
</dbReference>
<dbReference type="SMART" id="SM00065">
    <property type="entry name" value="GAF"/>
    <property type="match status" value="1"/>
</dbReference>
<dbReference type="CDD" id="cd16917">
    <property type="entry name" value="HATPase_UhpB-NarQ-NarX-like"/>
    <property type="match status" value="1"/>
</dbReference>
<dbReference type="Gene3D" id="1.20.120.960">
    <property type="entry name" value="Histidine kinase NarX, sensor domain"/>
    <property type="match status" value="1"/>
</dbReference>
<evidence type="ECO:0000256" key="14">
    <source>
        <dbReference type="PIRNR" id="PIRNR003167"/>
    </source>
</evidence>
<keyword evidence="5" id="KW-0597">Phosphoprotein</keyword>
<organism evidence="18 19">
    <name type="scientific">Undibacterium cyanobacteriorum</name>
    <dbReference type="NCBI Taxonomy" id="3073561"/>
    <lineage>
        <taxon>Bacteria</taxon>
        <taxon>Pseudomonadati</taxon>
        <taxon>Pseudomonadota</taxon>
        <taxon>Betaproteobacteria</taxon>
        <taxon>Burkholderiales</taxon>
        <taxon>Oxalobacteraceae</taxon>
        <taxon>Undibacterium</taxon>
    </lineage>
</organism>
<dbReference type="SUPFAM" id="SSF158472">
    <property type="entry name" value="HAMP domain-like"/>
    <property type="match status" value="1"/>
</dbReference>
<evidence type="ECO:0000313" key="19">
    <source>
        <dbReference type="Proteomes" id="UP001181355"/>
    </source>
</evidence>
<sequence>MSIDQTANARVVTAKVAHSSQHIPMGKRLTFRILSMTAIGLVLTLAAIAYTLLLSWQLEGGGAAINEAGSLRMRSYRLVQVIEHPSSEISATKEVIEFDRVLADLQQGDPRRPLFLPQTDAIRAQMHNVLTTWQSNMRPDLEALMRIGEGEQKQLALKAYLQKLPHFVDDINRLVSLVEVELAEKTTWLRLCQTALIFMSLAASVALLYLLYLWIVGPVARMRAGIAKMSQDELDVRLPIETEDEFGVLAQAFNHMADHVQSVHRTLEDRVSEKTAKLQAQNHEMSTLYEIAGFLAGPHAIEELCRGFLHRIMQRMHADGGTVRILDKHSDNMHITVHEGVPDHMIEQEHCIKKDDCLCGAATQQGVIVVRDFRMLDQQKRYRCAEEGYVSLAVFQILAREQVLGTFSLHFLKERLVTIEERRLLETLGKNLGAAIENQRLIAKEKEFAVSQERNLLAQGLHDSIAQGLNFLNLQVQMLDDALKRSDLSEIADISPLLKAGVQESYEDVRELLLNFRTRLQDSNLEGEMRNVVAKFQRQTGVHTTIDFRGTGAPLAPEQQLQVLFILQEALSNVRKHAQASEVNVVVENERDFSLRVRDNGAGFAMEDVALKGEGHVGLRIMQERAQRLSAQFEIQSESGTGTTIHLRLQRTERLVA</sequence>
<dbReference type="EC" id="2.7.13.3" evidence="14"/>
<dbReference type="InterPro" id="IPR005467">
    <property type="entry name" value="His_kinase_dom"/>
</dbReference>
<dbReference type="Gene3D" id="3.30.565.10">
    <property type="entry name" value="Histidine kinase-like ATPase, C-terminal domain"/>
    <property type="match status" value="1"/>
</dbReference>
<feature type="transmembrane region" description="Helical" evidence="15">
    <location>
        <begin position="195"/>
        <end position="215"/>
    </location>
</feature>
<evidence type="ECO:0000313" key="18">
    <source>
        <dbReference type="EMBL" id="WMW81715.1"/>
    </source>
</evidence>
<proteinExistence type="predicted"/>
<evidence type="ECO:0000256" key="4">
    <source>
        <dbReference type="ARBA" id="ARBA00022519"/>
    </source>
</evidence>
<dbReference type="Pfam" id="PF13185">
    <property type="entry name" value="GAF_2"/>
    <property type="match status" value="1"/>
</dbReference>
<gene>
    <name evidence="18" type="ORF">RF679_05400</name>
</gene>